<keyword evidence="5" id="KW-1185">Reference proteome</keyword>
<feature type="signal peptide" evidence="1">
    <location>
        <begin position="1"/>
        <end position="23"/>
    </location>
</feature>
<evidence type="ECO:0000313" key="3">
    <source>
        <dbReference type="EMBL" id="KIE41438.1"/>
    </source>
</evidence>
<dbReference type="EMBL" id="JXBL01000001">
    <property type="protein sequence ID" value="KIE41441.1"/>
    <property type="molecule type" value="Genomic_DNA"/>
</dbReference>
<evidence type="ECO:0000256" key="1">
    <source>
        <dbReference type="SAM" id="SignalP"/>
    </source>
</evidence>
<proteinExistence type="predicted"/>
<keyword evidence="1" id="KW-0732">Signal</keyword>
<comment type="caution">
    <text evidence="3">The sequence shown here is derived from an EMBL/GenBank/DDBJ whole genome shotgun (WGS) entry which is preliminary data.</text>
</comment>
<reference evidence="3 5" key="1">
    <citation type="submission" date="2015-01" db="EMBL/GenBank/DDBJ databases">
        <title>Genome sequence of the anaerobic bacterium Geobacter soli GSS01, a dissimilatory Fe(III) reducer from soil.</title>
        <authorList>
            <person name="Yang G."/>
            <person name="Zhou S."/>
        </authorList>
    </citation>
    <scope>NUCLEOTIDE SEQUENCE [LARGE SCALE GENOMIC DNA]</scope>
    <source>
        <strain evidence="3 5">GSS01</strain>
    </source>
</reference>
<accession>A0A0C1TQ86</accession>
<dbReference type="EMBL" id="JXBL01000002">
    <property type="protein sequence ID" value="KIE41126.1"/>
    <property type="molecule type" value="Genomic_DNA"/>
</dbReference>
<evidence type="ECO:0008006" key="6">
    <source>
        <dbReference type="Google" id="ProtNLM"/>
    </source>
</evidence>
<dbReference type="SUPFAM" id="SSF56935">
    <property type="entry name" value="Porins"/>
    <property type="match status" value="1"/>
</dbReference>
<dbReference type="RefSeq" id="WP_039643192.1">
    <property type="nucleotide sequence ID" value="NZ_JXBL01000001.1"/>
</dbReference>
<evidence type="ECO:0000313" key="2">
    <source>
        <dbReference type="EMBL" id="KIE41126.1"/>
    </source>
</evidence>
<organism evidence="3 5">
    <name type="scientific">Geobacter soli</name>
    <dbReference type="NCBI Taxonomy" id="1510391"/>
    <lineage>
        <taxon>Bacteria</taxon>
        <taxon>Pseudomonadati</taxon>
        <taxon>Thermodesulfobacteriota</taxon>
        <taxon>Desulfuromonadia</taxon>
        <taxon>Geobacterales</taxon>
        <taxon>Geobacteraceae</taxon>
        <taxon>Geobacter</taxon>
    </lineage>
</organism>
<evidence type="ECO:0000313" key="5">
    <source>
        <dbReference type="Proteomes" id="UP000031433"/>
    </source>
</evidence>
<name>A0A0C1TQ86_9BACT</name>
<dbReference type="Proteomes" id="UP000031433">
    <property type="component" value="Unassembled WGS sequence"/>
</dbReference>
<dbReference type="AlphaFoldDB" id="A0A0C1TQ86"/>
<feature type="chain" id="PRO_5007392267" description="Porin" evidence="1">
    <location>
        <begin position="24"/>
        <end position="403"/>
    </location>
</feature>
<protein>
    <recommendedName>
        <fullName evidence="6">Porin</fullName>
    </recommendedName>
</protein>
<gene>
    <name evidence="3" type="ORF">SE37_01715</name>
    <name evidence="4" type="ORF">SE37_01735</name>
    <name evidence="2" type="ORF">SE37_16450</name>
</gene>
<evidence type="ECO:0000313" key="4">
    <source>
        <dbReference type="EMBL" id="KIE41441.1"/>
    </source>
</evidence>
<dbReference type="EMBL" id="JXBL01000001">
    <property type="protein sequence ID" value="KIE41438.1"/>
    <property type="molecule type" value="Genomic_DNA"/>
</dbReference>
<sequence>MGIKGFTRLLLLGSVLTASTAWSAEIHGRSSTQLLWFNNYFTDQRQVELGEYLRLSVTNLDKAGKASLFGYGRMTQDLNNGEGFNSRLYYLYGEYRGLFDKLDIRLGRQFVNLSAGTAIIDGGQVDLNNAGPVGLTVFGGRNVIFSLDEENGHGGDLALGVSAYLNGFKSTDLEVSWFRKWDDWNIARDTLGASFKQYLFNNLRVYGNTRYDVISETFSEVLAGAKYYPTSNLILTGEWYQSYPVFDATSIYSVFAVDRYQEAVFRADYTITDQIAVHGGYTRQWFEGGANGNIYQAGLSVRPVEPLQLNFEYDNNQGYNGKTHGFIADAYYDVTKNLQLSGGIAYDTYQRDVMSDDEIARLYWGGCKYRLAKNMSASLRVENNVNAAYDNDVQGRFVFDYDF</sequence>